<feature type="transmembrane region" description="Helical" evidence="6">
    <location>
        <begin position="106"/>
        <end position="125"/>
    </location>
</feature>
<evidence type="ECO:0000256" key="5">
    <source>
        <dbReference type="SAM" id="MobiDB-lite"/>
    </source>
</evidence>
<evidence type="ECO:0000256" key="4">
    <source>
        <dbReference type="ARBA" id="ARBA00023136"/>
    </source>
</evidence>
<organism evidence="7">
    <name type="scientific">Pelagomonas calceolata</name>
    <dbReference type="NCBI Taxonomy" id="35677"/>
    <lineage>
        <taxon>Eukaryota</taxon>
        <taxon>Sar</taxon>
        <taxon>Stramenopiles</taxon>
        <taxon>Ochrophyta</taxon>
        <taxon>Pelagophyceae</taxon>
        <taxon>Pelagomonadales</taxon>
        <taxon>Pelagomonadaceae</taxon>
        <taxon>Pelagomonas</taxon>
    </lineage>
</organism>
<feature type="transmembrane region" description="Helical" evidence="6">
    <location>
        <begin position="137"/>
        <end position="159"/>
    </location>
</feature>
<dbReference type="EMBL" id="HBIW01002411">
    <property type="protein sequence ID" value="CAE0686596.1"/>
    <property type="molecule type" value="Transcribed_RNA"/>
</dbReference>
<dbReference type="PANTHER" id="PTHR34965">
    <property type="entry name" value="OS07G0118300 PROTEIN"/>
    <property type="match status" value="1"/>
</dbReference>
<evidence type="ECO:0000256" key="1">
    <source>
        <dbReference type="ARBA" id="ARBA00004141"/>
    </source>
</evidence>
<gene>
    <name evidence="7" type="ORF">PCAL00307_LOCUS2030</name>
    <name evidence="8" type="ORF">PECAL_1P26640</name>
</gene>
<reference evidence="8" key="2">
    <citation type="submission" date="2021-11" db="EMBL/GenBank/DDBJ databases">
        <authorList>
            <consortium name="Genoscope - CEA"/>
            <person name="William W."/>
        </authorList>
    </citation>
    <scope>NUCLEOTIDE SEQUENCE</scope>
</reference>
<dbReference type="Pfam" id="PF08507">
    <property type="entry name" value="COPI_assoc"/>
    <property type="match status" value="1"/>
</dbReference>
<feature type="compositionally biased region" description="Acidic residues" evidence="5">
    <location>
        <begin position="221"/>
        <end position="231"/>
    </location>
</feature>
<proteinExistence type="predicted"/>
<dbReference type="Proteomes" id="UP000789595">
    <property type="component" value="Unassembled WGS sequence"/>
</dbReference>
<dbReference type="EMBL" id="CAKKNE010000001">
    <property type="protein sequence ID" value="CAH0366187.1"/>
    <property type="molecule type" value="Genomic_DNA"/>
</dbReference>
<reference evidence="7" key="1">
    <citation type="submission" date="2021-01" db="EMBL/GenBank/DDBJ databases">
        <authorList>
            <person name="Corre E."/>
            <person name="Pelletier E."/>
            <person name="Niang G."/>
            <person name="Scheremetjew M."/>
            <person name="Finn R."/>
            <person name="Kale V."/>
            <person name="Holt S."/>
            <person name="Cochrane G."/>
            <person name="Meng A."/>
            <person name="Brown T."/>
            <person name="Cohen L."/>
        </authorList>
    </citation>
    <scope>NUCLEOTIDE SEQUENCE</scope>
    <source>
        <strain evidence="7">CCMP1756</strain>
    </source>
</reference>
<evidence type="ECO:0000256" key="2">
    <source>
        <dbReference type="ARBA" id="ARBA00022692"/>
    </source>
</evidence>
<dbReference type="GO" id="GO:0016020">
    <property type="term" value="C:membrane"/>
    <property type="evidence" value="ECO:0007669"/>
    <property type="project" value="UniProtKB-SubCell"/>
</dbReference>
<dbReference type="AlphaFoldDB" id="A0A7S4E2R3"/>
<keyword evidence="2 6" id="KW-0812">Transmembrane</keyword>
<evidence type="ECO:0000256" key="3">
    <source>
        <dbReference type="ARBA" id="ARBA00022989"/>
    </source>
</evidence>
<evidence type="ECO:0000313" key="8">
    <source>
        <dbReference type="EMBL" id="CAH0366187.1"/>
    </source>
</evidence>
<dbReference type="PANTHER" id="PTHR34965:SF1">
    <property type="entry name" value="OS07G0118300 PROTEIN"/>
    <property type="match status" value="1"/>
</dbReference>
<keyword evidence="9" id="KW-1185">Reference proteome</keyword>
<name>A0A7S4E2R3_9STRA</name>
<sequence length="231" mass="25643">MPPRGESLPLYGAAAEDLAAEDDDRSPFREDDDVEASDACLWTLRGFSTVTAFAGLLVVVVNAIEIYEFQETPQIYAIRAYAIVFGCMILMAEVNWPRLFLEYFRFLDVWAIKGLFILFVAVLTIDTKVSNDYGTLQLATALAVGLLGFIYLCLGLMCVKSCRDMRKATLSKERERRAAEAAKARARSDAAFATESDDPRRASSSVQSEDSSRSPARPTWLDEENDVLGVK</sequence>
<accession>A0A7S4E2R3</accession>
<protein>
    <submittedName>
        <fullName evidence="7">Uncharacterized protein</fullName>
    </submittedName>
</protein>
<feature type="transmembrane region" description="Helical" evidence="6">
    <location>
        <begin position="46"/>
        <end position="64"/>
    </location>
</feature>
<feature type="compositionally biased region" description="Basic and acidic residues" evidence="5">
    <location>
        <begin position="179"/>
        <end position="188"/>
    </location>
</feature>
<evidence type="ECO:0000313" key="7">
    <source>
        <dbReference type="EMBL" id="CAE0686596.1"/>
    </source>
</evidence>
<feature type="region of interest" description="Disordered" evidence="5">
    <location>
        <begin position="179"/>
        <end position="231"/>
    </location>
</feature>
<keyword evidence="3 6" id="KW-1133">Transmembrane helix</keyword>
<dbReference type="OrthoDB" id="206313at2759"/>
<evidence type="ECO:0000313" key="9">
    <source>
        <dbReference type="Proteomes" id="UP000789595"/>
    </source>
</evidence>
<comment type="subcellular location">
    <subcellularLocation>
        <location evidence="1">Membrane</location>
        <topology evidence="1">Multi-pass membrane protein</topology>
    </subcellularLocation>
</comment>
<keyword evidence="4 6" id="KW-0472">Membrane</keyword>
<evidence type="ECO:0000256" key="6">
    <source>
        <dbReference type="SAM" id="Phobius"/>
    </source>
</evidence>
<dbReference type="InterPro" id="IPR013714">
    <property type="entry name" value="Golgi_TVP15"/>
</dbReference>
<feature type="transmembrane region" description="Helical" evidence="6">
    <location>
        <begin position="76"/>
        <end position="94"/>
    </location>
</feature>